<organism evidence="7 8">
    <name type="scientific">Penicillium coprophilum</name>
    <dbReference type="NCBI Taxonomy" id="36646"/>
    <lineage>
        <taxon>Eukaryota</taxon>
        <taxon>Fungi</taxon>
        <taxon>Dikarya</taxon>
        <taxon>Ascomycota</taxon>
        <taxon>Pezizomycotina</taxon>
        <taxon>Eurotiomycetes</taxon>
        <taxon>Eurotiomycetidae</taxon>
        <taxon>Eurotiales</taxon>
        <taxon>Aspergillaceae</taxon>
        <taxon>Penicillium</taxon>
    </lineage>
</organism>
<feature type="region of interest" description="Disordered" evidence="5">
    <location>
        <begin position="350"/>
        <end position="382"/>
    </location>
</feature>
<dbReference type="GO" id="GO:0003677">
    <property type="term" value="F:DNA binding"/>
    <property type="evidence" value="ECO:0007669"/>
    <property type="project" value="InterPro"/>
</dbReference>
<dbReference type="GO" id="GO:0006351">
    <property type="term" value="P:DNA-templated transcription"/>
    <property type="evidence" value="ECO:0007669"/>
    <property type="project" value="InterPro"/>
</dbReference>
<dbReference type="Proteomes" id="UP000191500">
    <property type="component" value="Unassembled WGS sequence"/>
</dbReference>
<dbReference type="PANTHER" id="PTHR31001">
    <property type="entry name" value="UNCHARACTERIZED TRANSCRIPTIONAL REGULATORY PROTEIN"/>
    <property type="match status" value="1"/>
</dbReference>
<dbReference type="PANTHER" id="PTHR31001:SF91">
    <property type="entry name" value="ZN(II)2CYS6 TRANSCRIPTION FACTOR (EUROFUNG)"/>
    <property type="match status" value="1"/>
</dbReference>
<evidence type="ECO:0000256" key="3">
    <source>
        <dbReference type="ARBA" id="ARBA00023163"/>
    </source>
</evidence>
<proteinExistence type="predicted"/>
<evidence type="ECO:0000259" key="6">
    <source>
        <dbReference type="SMART" id="SM00906"/>
    </source>
</evidence>
<dbReference type="SMART" id="SM00906">
    <property type="entry name" value="Fungal_trans"/>
    <property type="match status" value="1"/>
</dbReference>
<evidence type="ECO:0000313" key="7">
    <source>
        <dbReference type="EMBL" id="OQE38680.1"/>
    </source>
</evidence>
<sequence length="483" mass="54627">MTVEDCRVELDEDKDEVLKKHRAGVESSLASADLLNSSDIIVLQAFIIYIACSRYRDKEPNIRKFLGNVIGIALKMGLHRDASASGLPPFEVEVRRRLWWQIYILDINTAEDSGTTPRILESWFDTKLPSNVSDACLDPDMKQPPRNCSGKTEMMLSHTRSEISNFARKIIFSDQFCEENCYPVLSVSEKSTAIDLFKEKVEQQYLSHLDPSIALDYFTIISSHLILARLKLAVIKPRARQDQSILTHVNFRKVCTEFLQGNAVLERYGKGKQWLWSLPDHNEWDALTCLLINLSLDPKGDASDSAWHAVNETYDYLRTDEDIRRDHRWKNIEELRTKALFSRDMIQINPSQWGASPDDDSGFEEPHTTGTESHQQLGMGTLKRHREEDIVSSRSSLGELESRVPNCRSEIPSVQSEAQEHLPRMWALANAAAAAPAAIDNSSHIDSASEPTDIPSSGTGCQWSATLFERYFQVLGSEQTSPL</sequence>
<feature type="domain" description="Xylanolytic transcriptional activator regulatory" evidence="6">
    <location>
        <begin position="62"/>
        <end position="135"/>
    </location>
</feature>
<dbReference type="InterPro" id="IPR007219">
    <property type="entry name" value="XnlR_reg_dom"/>
</dbReference>
<dbReference type="EMBL" id="MDDG01000008">
    <property type="protein sequence ID" value="OQE38680.1"/>
    <property type="molecule type" value="Genomic_DNA"/>
</dbReference>
<keyword evidence="4" id="KW-0539">Nucleus</keyword>
<dbReference type="Pfam" id="PF04082">
    <property type="entry name" value="Fungal_trans"/>
    <property type="match status" value="1"/>
</dbReference>
<protein>
    <recommendedName>
        <fullName evidence="6">Xylanolytic transcriptional activator regulatory domain-containing protein</fullName>
    </recommendedName>
</protein>
<comment type="subcellular location">
    <subcellularLocation>
        <location evidence="1">Nucleus</location>
    </subcellularLocation>
</comment>
<evidence type="ECO:0000256" key="2">
    <source>
        <dbReference type="ARBA" id="ARBA00023015"/>
    </source>
</evidence>
<keyword evidence="2" id="KW-0805">Transcription regulation</keyword>
<dbReference type="STRING" id="36646.A0A1V6UJR8"/>
<dbReference type="GO" id="GO:0008270">
    <property type="term" value="F:zinc ion binding"/>
    <property type="evidence" value="ECO:0007669"/>
    <property type="project" value="InterPro"/>
</dbReference>
<accession>A0A1V6UJR8</accession>
<feature type="compositionally biased region" description="Polar residues" evidence="5">
    <location>
        <begin position="368"/>
        <end position="378"/>
    </location>
</feature>
<dbReference type="InterPro" id="IPR050613">
    <property type="entry name" value="Sec_Metabolite_Reg"/>
</dbReference>
<reference evidence="8" key="1">
    <citation type="journal article" date="2017" name="Nat. Microbiol.">
        <title>Global analysis of biosynthetic gene clusters reveals vast potential of secondary metabolite production in Penicillium species.</title>
        <authorList>
            <person name="Nielsen J.C."/>
            <person name="Grijseels S."/>
            <person name="Prigent S."/>
            <person name="Ji B."/>
            <person name="Dainat J."/>
            <person name="Nielsen K.F."/>
            <person name="Frisvad J.C."/>
            <person name="Workman M."/>
            <person name="Nielsen J."/>
        </authorList>
    </citation>
    <scope>NUCLEOTIDE SEQUENCE [LARGE SCALE GENOMIC DNA]</scope>
    <source>
        <strain evidence="8">IBT 31321</strain>
    </source>
</reference>
<evidence type="ECO:0000256" key="5">
    <source>
        <dbReference type="SAM" id="MobiDB-lite"/>
    </source>
</evidence>
<dbReference type="AlphaFoldDB" id="A0A1V6UJR8"/>
<gene>
    <name evidence="7" type="ORF">PENCOP_c008G06957</name>
</gene>
<evidence type="ECO:0000313" key="8">
    <source>
        <dbReference type="Proteomes" id="UP000191500"/>
    </source>
</evidence>
<comment type="caution">
    <text evidence="7">The sequence shown here is derived from an EMBL/GenBank/DDBJ whole genome shotgun (WGS) entry which is preliminary data.</text>
</comment>
<keyword evidence="3" id="KW-0804">Transcription</keyword>
<evidence type="ECO:0000256" key="1">
    <source>
        <dbReference type="ARBA" id="ARBA00004123"/>
    </source>
</evidence>
<keyword evidence="8" id="KW-1185">Reference proteome</keyword>
<evidence type="ECO:0000256" key="4">
    <source>
        <dbReference type="ARBA" id="ARBA00023242"/>
    </source>
</evidence>
<name>A0A1V6UJR8_9EURO</name>
<dbReference type="GO" id="GO:0005634">
    <property type="term" value="C:nucleus"/>
    <property type="evidence" value="ECO:0007669"/>
    <property type="project" value="UniProtKB-SubCell"/>
</dbReference>
<dbReference type="CDD" id="cd12148">
    <property type="entry name" value="fungal_TF_MHR"/>
    <property type="match status" value="1"/>
</dbReference>